<protein>
    <submittedName>
        <fullName evidence="1">Uncharacterized protein</fullName>
    </submittedName>
</protein>
<organism evidence="1 2">
    <name type="scientific">Armillaria solidipes</name>
    <dbReference type="NCBI Taxonomy" id="1076256"/>
    <lineage>
        <taxon>Eukaryota</taxon>
        <taxon>Fungi</taxon>
        <taxon>Dikarya</taxon>
        <taxon>Basidiomycota</taxon>
        <taxon>Agaricomycotina</taxon>
        <taxon>Agaricomycetes</taxon>
        <taxon>Agaricomycetidae</taxon>
        <taxon>Agaricales</taxon>
        <taxon>Marasmiineae</taxon>
        <taxon>Physalacriaceae</taxon>
        <taxon>Armillaria</taxon>
    </lineage>
</organism>
<accession>A0A2H3B5K3</accession>
<dbReference type="Proteomes" id="UP000218334">
    <property type="component" value="Unassembled WGS sequence"/>
</dbReference>
<sequence length="83" mass="9440">LNGDLEKRHTNGSTREGRIRTFTPRMLAIAVRSPLSVHVLMRFTCCRLDYKSCSRCGLLQNWNPRTRLLSALNFLVGCGDTDE</sequence>
<reference evidence="2" key="1">
    <citation type="journal article" date="2017" name="Nat. Ecol. Evol.">
        <title>Genome expansion and lineage-specific genetic innovations in the forest pathogenic fungi Armillaria.</title>
        <authorList>
            <person name="Sipos G."/>
            <person name="Prasanna A.N."/>
            <person name="Walter M.C."/>
            <person name="O'Connor E."/>
            <person name="Balint B."/>
            <person name="Krizsan K."/>
            <person name="Kiss B."/>
            <person name="Hess J."/>
            <person name="Varga T."/>
            <person name="Slot J."/>
            <person name="Riley R."/>
            <person name="Boka B."/>
            <person name="Rigling D."/>
            <person name="Barry K."/>
            <person name="Lee J."/>
            <person name="Mihaltcheva S."/>
            <person name="LaButti K."/>
            <person name="Lipzen A."/>
            <person name="Waldron R."/>
            <person name="Moloney N.M."/>
            <person name="Sperisen C."/>
            <person name="Kredics L."/>
            <person name="Vagvoelgyi C."/>
            <person name="Patrignani A."/>
            <person name="Fitzpatrick D."/>
            <person name="Nagy I."/>
            <person name="Doyle S."/>
            <person name="Anderson J.B."/>
            <person name="Grigoriev I.V."/>
            <person name="Gueldener U."/>
            <person name="Muensterkoetter M."/>
            <person name="Nagy L.G."/>
        </authorList>
    </citation>
    <scope>NUCLEOTIDE SEQUENCE [LARGE SCALE GENOMIC DNA]</scope>
    <source>
        <strain evidence="2">28-4</strain>
    </source>
</reference>
<evidence type="ECO:0000313" key="1">
    <source>
        <dbReference type="EMBL" id="PBK64134.1"/>
    </source>
</evidence>
<keyword evidence="2" id="KW-1185">Reference proteome</keyword>
<evidence type="ECO:0000313" key="2">
    <source>
        <dbReference type="Proteomes" id="UP000218334"/>
    </source>
</evidence>
<feature type="non-terminal residue" evidence="1">
    <location>
        <position position="1"/>
    </location>
</feature>
<proteinExistence type="predicted"/>
<name>A0A2H3B5K3_9AGAR</name>
<gene>
    <name evidence="1" type="ORF">ARMSODRAFT_962262</name>
</gene>
<dbReference type="EMBL" id="KZ293453">
    <property type="protein sequence ID" value="PBK64134.1"/>
    <property type="molecule type" value="Genomic_DNA"/>
</dbReference>
<dbReference type="AlphaFoldDB" id="A0A2H3B5K3"/>